<dbReference type="Proteomes" id="UP001652432">
    <property type="component" value="Unassembled WGS sequence"/>
</dbReference>
<dbReference type="SUPFAM" id="SSF54909">
    <property type="entry name" value="Dimeric alpha+beta barrel"/>
    <property type="match status" value="1"/>
</dbReference>
<dbReference type="InterPro" id="IPR011008">
    <property type="entry name" value="Dimeric_a/b-barrel"/>
</dbReference>
<evidence type="ECO:0000313" key="2">
    <source>
        <dbReference type="Proteomes" id="UP001652432"/>
    </source>
</evidence>
<keyword evidence="2" id="KW-1185">Reference proteome</keyword>
<organism evidence="1 2">
    <name type="scientific">Suilimivivens aceti</name>
    <dbReference type="NCBI Taxonomy" id="2981774"/>
    <lineage>
        <taxon>Bacteria</taxon>
        <taxon>Bacillati</taxon>
        <taxon>Bacillota</taxon>
        <taxon>Clostridia</taxon>
        <taxon>Lachnospirales</taxon>
        <taxon>Lachnospiraceae</taxon>
        <taxon>Suilimivivens</taxon>
    </lineage>
</organism>
<reference evidence="1 2" key="1">
    <citation type="journal article" date="2021" name="ISME Commun">
        <title>Automated analysis of genomic sequences facilitates high-throughput and comprehensive description of bacteria.</title>
        <authorList>
            <person name="Hitch T.C.A."/>
        </authorList>
    </citation>
    <scope>NUCLEOTIDE SEQUENCE [LARGE SCALE GENOMIC DNA]</scope>
    <source>
        <strain evidence="1 2">Sanger_18</strain>
    </source>
</reference>
<accession>A0ABT2T503</accession>
<name>A0ABT2T503_9FIRM</name>
<evidence type="ECO:0000313" key="1">
    <source>
        <dbReference type="EMBL" id="MCU6744864.1"/>
    </source>
</evidence>
<dbReference type="RefSeq" id="WP_262574979.1">
    <property type="nucleotide sequence ID" value="NZ_JAOQKJ010000007.1"/>
</dbReference>
<protein>
    <recommendedName>
        <fullName evidence="3">Stress-response A/B barrel domain-containing protein</fullName>
    </recommendedName>
</protein>
<proteinExistence type="predicted"/>
<gene>
    <name evidence="1" type="ORF">OCV77_10200</name>
</gene>
<dbReference type="Gene3D" id="3.30.70.100">
    <property type="match status" value="1"/>
</dbReference>
<evidence type="ECO:0008006" key="3">
    <source>
        <dbReference type="Google" id="ProtNLM"/>
    </source>
</evidence>
<sequence length="81" mass="9187">MTHCVLLKFKPGTDLDAVEASVRETYEKLDQLLPFLTDPVVFRNCVNRDSNADLMAVVQLDSSEHLLIIINNEGEKPMKKQ</sequence>
<dbReference type="EMBL" id="JAOQKJ010000007">
    <property type="protein sequence ID" value="MCU6744864.1"/>
    <property type="molecule type" value="Genomic_DNA"/>
</dbReference>
<comment type="caution">
    <text evidence="1">The sequence shown here is derived from an EMBL/GenBank/DDBJ whole genome shotgun (WGS) entry which is preliminary data.</text>
</comment>